<proteinExistence type="predicted"/>
<comment type="caution">
    <text evidence="2">The sequence shown here is derived from an EMBL/GenBank/DDBJ whole genome shotgun (WGS) entry which is preliminary data.</text>
</comment>
<organism evidence="2 3">
    <name type="scientific">Parapedobacter deserti</name>
    <dbReference type="NCBI Taxonomy" id="1912957"/>
    <lineage>
        <taxon>Bacteria</taxon>
        <taxon>Pseudomonadati</taxon>
        <taxon>Bacteroidota</taxon>
        <taxon>Sphingobacteriia</taxon>
        <taxon>Sphingobacteriales</taxon>
        <taxon>Sphingobacteriaceae</taxon>
        <taxon>Parapedobacter</taxon>
    </lineage>
</organism>
<keyword evidence="1" id="KW-0812">Transmembrane</keyword>
<feature type="transmembrane region" description="Helical" evidence="1">
    <location>
        <begin position="92"/>
        <end position="110"/>
    </location>
</feature>
<dbReference type="EMBL" id="JBHRTA010000059">
    <property type="protein sequence ID" value="MFC3199706.1"/>
    <property type="molecule type" value="Genomic_DNA"/>
</dbReference>
<evidence type="ECO:0000313" key="2">
    <source>
        <dbReference type="EMBL" id="MFC3199706.1"/>
    </source>
</evidence>
<accession>A0ABV7JSF8</accession>
<reference evidence="3" key="1">
    <citation type="journal article" date="2019" name="Int. J. Syst. Evol. Microbiol.">
        <title>The Global Catalogue of Microorganisms (GCM) 10K type strain sequencing project: providing services to taxonomists for standard genome sequencing and annotation.</title>
        <authorList>
            <consortium name="The Broad Institute Genomics Platform"/>
            <consortium name="The Broad Institute Genome Sequencing Center for Infectious Disease"/>
            <person name="Wu L."/>
            <person name="Ma J."/>
        </authorList>
    </citation>
    <scope>NUCLEOTIDE SEQUENCE [LARGE SCALE GENOMIC DNA]</scope>
    <source>
        <strain evidence="3">KCTC 52416</strain>
    </source>
</reference>
<evidence type="ECO:0000256" key="1">
    <source>
        <dbReference type="SAM" id="Phobius"/>
    </source>
</evidence>
<dbReference type="Proteomes" id="UP001595526">
    <property type="component" value="Unassembled WGS sequence"/>
</dbReference>
<gene>
    <name evidence="2" type="ORF">ACFOET_18960</name>
</gene>
<name>A0ABV7JSF8_9SPHI</name>
<keyword evidence="3" id="KW-1185">Reference proteome</keyword>
<keyword evidence="1" id="KW-1133">Transmembrane helix</keyword>
<protein>
    <submittedName>
        <fullName evidence="2">Uncharacterized protein</fullName>
    </submittedName>
</protein>
<keyword evidence="1" id="KW-0472">Membrane</keyword>
<evidence type="ECO:0000313" key="3">
    <source>
        <dbReference type="Proteomes" id="UP001595526"/>
    </source>
</evidence>
<dbReference type="RefSeq" id="WP_379025587.1">
    <property type="nucleotide sequence ID" value="NZ_JBHRTA010000059.1"/>
</dbReference>
<feature type="transmembrane region" description="Helical" evidence="1">
    <location>
        <begin position="122"/>
        <end position="144"/>
    </location>
</feature>
<sequence length="159" mass="17657">MNDRDLARATAAGIMGTSTMTFFSYLASSAVGDNFREPVLLDGLIRGTLLPARSRIARPAGWALHYAMGCSLANLFHYSWKRSHTKPTLLRALLYGGCSGLAAIAWWHTAFRLHPNPPHVRMPFYIQLVAAHLIYSMSVARVCSASVQSSIKTRRHEKK</sequence>